<feature type="non-terminal residue" evidence="1">
    <location>
        <position position="1"/>
    </location>
</feature>
<accession>J9DCB5</accession>
<reference evidence="1" key="1">
    <citation type="journal article" date="2012" name="PLoS ONE">
        <title>Gene sets for utilization of primary and secondary nutrition supplies in the distal gut of endangered iberian lynx.</title>
        <authorList>
            <person name="Alcaide M."/>
            <person name="Messina E."/>
            <person name="Richter M."/>
            <person name="Bargiela R."/>
            <person name="Peplies J."/>
            <person name="Huws S.A."/>
            <person name="Newbold C.J."/>
            <person name="Golyshin P.N."/>
            <person name="Simon M.A."/>
            <person name="Lopez G."/>
            <person name="Yakimov M.M."/>
            <person name="Ferrer M."/>
        </authorList>
    </citation>
    <scope>NUCLEOTIDE SEQUENCE</scope>
</reference>
<organism evidence="1">
    <name type="scientific">gut metagenome</name>
    <dbReference type="NCBI Taxonomy" id="749906"/>
    <lineage>
        <taxon>unclassified sequences</taxon>
        <taxon>metagenomes</taxon>
        <taxon>organismal metagenomes</taxon>
    </lineage>
</organism>
<comment type="caution">
    <text evidence="1">The sequence shown here is derived from an EMBL/GenBank/DDBJ whole genome shotgun (WGS) entry which is preliminary data.</text>
</comment>
<name>J9DCB5_9ZZZZ</name>
<evidence type="ECO:0000313" key="1">
    <source>
        <dbReference type="EMBL" id="EJX10576.1"/>
    </source>
</evidence>
<dbReference type="AlphaFoldDB" id="J9DCB5"/>
<protein>
    <submittedName>
        <fullName evidence="1">Uncharacterized protein</fullName>
    </submittedName>
</protein>
<dbReference type="EMBL" id="AMCI01000154">
    <property type="protein sequence ID" value="EJX10576.1"/>
    <property type="molecule type" value="Genomic_DNA"/>
</dbReference>
<proteinExistence type="predicted"/>
<gene>
    <name evidence="1" type="ORF">EVA_00938</name>
</gene>
<sequence length="32" mass="3745">DPFICTLVLSDEDWFDFYGNTKLSESSDMIKQ</sequence>